<evidence type="ECO:0000313" key="3">
    <source>
        <dbReference type="Proteomes" id="UP000254186"/>
    </source>
</evidence>
<dbReference type="InterPro" id="IPR003959">
    <property type="entry name" value="ATPase_AAA_core"/>
</dbReference>
<evidence type="ECO:0000313" key="2">
    <source>
        <dbReference type="EMBL" id="STP03467.1"/>
    </source>
</evidence>
<name>A0A377JIH1_HAEPA</name>
<dbReference type="InterPro" id="IPR027417">
    <property type="entry name" value="P-loop_NTPase"/>
</dbReference>
<proteinExistence type="predicted"/>
<feature type="domain" description="ATPase AAA-type core" evidence="1">
    <location>
        <begin position="11"/>
        <end position="60"/>
    </location>
</feature>
<keyword evidence="2" id="KW-0547">Nucleotide-binding</keyword>
<dbReference type="Proteomes" id="UP000254186">
    <property type="component" value="Unassembled WGS sequence"/>
</dbReference>
<dbReference type="Pfam" id="PF13304">
    <property type="entry name" value="AAA_21"/>
    <property type="match status" value="1"/>
</dbReference>
<keyword evidence="2" id="KW-0067">ATP-binding</keyword>
<dbReference type="EMBL" id="UGHY01000002">
    <property type="protein sequence ID" value="STP03467.1"/>
    <property type="molecule type" value="Genomic_DNA"/>
</dbReference>
<dbReference type="GO" id="GO:0016887">
    <property type="term" value="F:ATP hydrolysis activity"/>
    <property type="evidence" value="ECO:0007669"/>
    <property type="project" value="InterPro"/>
</dbReference>
<dbReference type="PANTHER" id="PTHR43581:SF2">
    <property type="entry name" value="EXCINUCLEASE ATPASE SUBUNIT"/>
    <property type="match status" value="1"/>
</dbReference>
<reference evidence="2 3" key="1">
    <citation type="submission" date="2018-06" db="EMBL/GenBank/DDBJ databases">
        <authorList>
            <consortium name="Pathogen Informatics"/>
            <person name="Doyle S."/>
        </authorList>
    </citation>
    <scope>NUCLEOTIDE SEQUENCE [LARGE SCALE GENOMIC DNA]</scope>
    <source>
        <strain evidence="2 3">NCTC10672</strain>
    </source>
</reference>
<dbReference type="InterPro" id="IPR051396">
    <property type="entry name" value="Bact_Antivir_Def_Nuclease"/>
</dbReference>
<dbReference type="PANTHER" id="PTHR43581">
    <property type="entry name" value="ATP/GTP PHOSPHATASE"/>
    <property type="match status" value="1"/>
</dbReference>
<accession>A0A377JIH1</accession>
<evidence type="ECO:0000259" key="1">
    <source>
        <dbReference type="Pfam" id="PF13304"/>
    </source>
</evidence>
<dbReference type="AlphaFoldDB" id="A0A377JIH1"/>
<dbReference type="GO" id="GO:0005524">
    <property type="term" value="F:ATP binding"/>
    <property type="evidence" value="ECO:0007669"/>
    <property type="project" value="UniProtKB-KW"/>
</dbReference>
<dbReference type="Gene3D" id="3.40.50.300">
    <property type="entry name" value="P-loop containing nucleotide triphosphate hydrolases"/>
    <property type="match status" value="1"/>
</dbReference>
<dbReference type="SUPFAM" id="SSF52540">
    <property type="entry name" value="P-loop containing nucleoside triphosphate hydrolases"/>
    <property type="match status" value="1"/>
</dbReference>
<organism evidence="2 3">
    <name type="scientific">Haemophilus parainfluenzae</name>
    <dbReference type="NCBI Taxonomy" id="729"/>
    <lineage>
        <taxon>Bacteria</taxon>
        <taxon>Pseudomonadati</taxon>
        <taxon>Pseudomonadota</taxon>
        <taxon>Gammaproteobacteria</taxon>
        <taxon>Pasteurellales</taxon>
        <taxon>Pasteurellaceae</taxon>
        <taxon>Haemophilus</taxon>
    </lineage>
</organism>
<sequence length="79" mass="9351">MITIVSHIIFREKNNSLVLIDEPELSLHVHWQDMLRNFFENFKENKTVQLILATHSPELIYDLEDKCIPLSCRAKNDNK</sequence>
<protein>
    <submittedName>
        <fullName evidence="2">Predicted ATP-binding protein involved in virulence</fullName>
    </submittedName>
</protein>
<gene>
    <name evidence="2" type="ORF">NCTC10672_00785</name>
</gene>